<evidence type="ECO:0000313" key="3">
    <source>
        <dbReference type="Proteomes" id="UP000077266"/>
    </source>
</evidence>
<accession>A0A165Z6U1</accession>
<proteinExistence type="predicted"/>
<dbReference type="Proteomes" id="UP000077266">
    <property type="component" value="Unassembled WGS sequence"/>
</dbReference>
<feature type="compositionally biased region" description="Polar residues" evidence="1">
    <location>
        <begin position="1"/>
        <end position="22"/>
    </location>
</feature>
<gene>
    <name evidence="2" type="ORF">EXIGLDRAFT_781659</name>
</gene>
<dbReference type="InParanoid" id="A0A165Z6U1"/>
<protein>
    <submittedName>
        <fullName evidence="2">Uncharacterized protein</fullName>
    </submittedName>
</protein>
<feature type="region of interest" description="Disordered" evidence="1">
    <location>
        <begin position="39"/>
        <end position="102"/>
    </location>
</feature>
<name>A0A165Z6U1_EXIGL</name>
<organism evidence="2 3">
    <name type="scientific">Exidia glandulosa HHB12029</name>
    <dbReference type="NCBI Taxonomy" id="1314781"/>
    <lineage>
        <taxon>Eukaryota</taxon>
        <taxon>Fungi</taxon>
        <taxon>Dikarya</taxon>
        <taxon>Basidiomycota</taxon>
        <taxon>Agaricomycotina</taxon>
        <taxon>Agaricomycetes</taxon>
        <taxon>Auriculariales</taxon>
        <taxon>Exidiaceae</taxon>
        <taxon>Exidia</taxon>
    </lineage>
</organism>
<dbReference type="EMBL" id="KV426544">
    <property type="protein sequence ID" value="KZV79919.1"/>
    <property type="molecule type" value="Genomic_DNA"/>
</dbReference>
<evidence type="ECO:0000256" key="1">
    <source>
        <dbReference type="SAM" id="MobiDB-lite"/>
    </source>
</evidence>
<reference evidence="2 3" key="1">
    <citation type="journal article" date="2016" name="Mol. Biol. Evol.">
        <title>Comparative Genomics of Early-Diverging Mushroom-Forming Fungi Provides Insights into the Origins of Lignocellulose Decay Capabilities.</title>
        <authorList>
            <person name="Nagy L.G."/>
            <person name="Riley R."/>
            <person name="Tritt A."/>
            <person name="Adam C."/>
            <person name="Daum C."/>
            <person name="Floudas D."/>
            <person name="Sun H."/>
            <person name="Yadav J.S."/>
            <person name="Pangilinan J."/>
            <person name="Larsson K.H."/>
            <person name="Matsuura K."/>
            <person name="Barry K."/>
            <person name="Labutti K."/>
            <person name="Kuo R."/>
            <person name="Ohm R.A."/>
            <person name="Bhattacharya S.S."/>
            <person name="Shirouzu T."/>
            <person name="Yoshinaga Y."/>
            <person name="Martin F.M."/>
            <person name="Grigoriev I.V."/>
            <person name="Hibbett D.S."/>
        </authorList>
    </citation>
    <scope>NUCLEOTIDE SEQUENCE [LARGE SCALE GENOMIC DNA]</scope>
    <source>
        <strain evidence="2 3">HHB12029</strain>
    </source>
</reference>
<feature type="compositionally biased region" description="Basic and acidic residues" evidence="1">
    <location>
        <begin position="44"/>
        <end position="66"/>
    </location>
</feature>
<feature type="region of interest" description="Disordered" evidence="1">
    <location>
        <begin position="1"/>
        <end position="25"/>
    </location>
</feature>
<evidence type="ECO:0000313" key="2">
    <source>
        <dbReference type="EMBL" id="KZV79919.1"/>
    </source>
</evidence>
<dbReference type="AlphaFoldDB" id="A0A165Z6U1"/>
<sequence>MATRLTQETANATRQLFLTNREPSPADLRIYLTAEKIAADDMEYDNREKEREEQERRVRTEVELKRKASKRSTAPSQADTHLPRQSKPLNQDSDDPLPPTFFADLEDKYNEARPKAMEECCRRVQSVILRQRPKPTAFAISRVYILNGYRDGLLHHLRKGVFAGALYGSASVQSVRQENDVVVQALVHPAMLGALEHMLLPDQSRRHLCTVVLQAIALAGILFSRLSQKEKESSRKNSLATCVQLARFVGVESIVRGGNLLTASLVTMLLLLDTKVIVRKNGPELWTAFQCVEEQDHCAEGALTEYVKDGQLRRAEIPYFPPDPCKACVTMKRVCWMDGADARRCVSCTTATTKNTGRKQKAQSCGAGFRPQADAADAVKVVVDLEKGKEGQLKERRKGAGDGRGKA</sequence>
<keyword evidence="3" id="KW-1185">Reference proteome</keyword>